<proteinExistence type="predicted"/>
<dbReference type="Proteomes" id="UP000499080">
    <property type="component" value="Unassembled WGS sequence"/>
</dbReference>
<evidence type="ECO:0000313" key="2">
    <source>
        <dbReference type="Proteomes" id="UP000499080"/>
    </source>
</evidence>
<evidence type="ECO:0000313" key="1">
    <source>
        <dbReference type="EMBL" id="GBM14667.1"/>
    </source>
</evidence>
<dbReference type="AlphaFoldDB" id="A0A4Y2DEY6"/>
<comment type="caution">
    <text evidence="1">The sequence shown here is derived from an EMBL/GenBank/DDBJ whole genome shotgun (WGS) entry which is preliminary data.</text>
</comment>
<sequence length="130" mass="14906">MDEKIKEAKIDEEKQAFIIESELHKKRATTFFFFEEKIWRTYLSYTLTAETILPSRNSLSSRRITTDSCTYITSSLYTSHRKIPWPVTNPEGLSGCSSHPPELNQNSVGHMAFLEKKLNYPLHAPIVGAI</sequence>
<reference evidence="1 2" key="1">
    <citation type="journal article" date="2019" name="Sci. Rep.">
        <title>Orb-weaving spider Araneus ventricosus genome elucidates the spidroin gene catalogue.</title>
        <authorList>
            <person name="Kono N."/>
            <person name="Nakamura H."/>
            <person name="Ohtoshi R."/>
            <person name="Moran D.A.P."/>
            <person name="Shinohara A."/>
            <person name="Yoshida Y."/>
            <person name="Fujiwara M."/>
            <person name="Mori M."/>
            <person name="Tomita M."/>
            <person name="Arakawa K."/>
        </authorList>
    </citation>
    <scope>NUCLEOTIDE SEQUENCE [LARGE SCALE GENOMIC DNA]</scope>
</reference>
<accession>A0A4Y2DEY6</accession>
<name>A0A4Y2DEY6_ARAVE</name>
<organism evidence="1 2">
    <name type="scientific">Araneus ventricosus</name>
    <name type="common">Orbweaver spider</name>
    <name type="synonym">Epeira ventricosa</name>
    <dbReference type="NCBI Taxonomy" id="182803"/>
    <lineage>
        <taxon>Eukaryota</taxon>
        <taxon>Metazoa</taxon>
        <taxon>Ecdysozoa</taxon>
        <taxon>Arthropoda</taxon>
        <taxon>Chelicerata</taxon>
        <taxon>Arachnida</taxon>
        <taxon>Araneae</taxon>
        <taxon>Araneomorphae</taxon>
        <taxon>Entelegynae</taxon>
        <taxon>Araneoidea</taxon>
        <taxon>Araneidae</taxon>
        <taxon>Araneus</taxon>
    </lineage>
</organism>
<keyword evidence="2" id="KW-1185">Reference proteome</keyword>
<dbReference type="EMBL" id="BGPR01000346">
    <property type="protein sequence ID" value="GBM14667.1"/>
    <property type="molecule type" value="Genomic_DNA"/>
</dbReference>
<gene>
    <name evidence="1" type="ORF">AVEN_97180_1</name>
</gene>
<protein>
    <submittedName>
        <fullName evidence="1">Uncharacterized protein</fullName>
    </submittedName>
</protein>